<dbReference type="RefSeq" id="WP_125975844.1">
    <property type="nucleotide sequence ID" value="NZ_BAAADY010000007.1"/>
</dbReference>
<evidence type="ECO:0000313" key="3">
    <source>
        <dbReference type="Proteomes" id="UP000531251"/>
    </source>
</evidence>
<protein>
    <submittedName>
        <fullName evidence="2">Uncharacterized protein</fullName>
    </submittedName>
</protein>
<dbReference type="AlphaFoldDB" id="A0A7X5XZ93"/>
<evidence type="ECO:0000256" key="1">
    <source>
        <dbReference type="SAM" id="SignalP"/>
    </source>
</evidence>
<dbReference type="Proteomes" id="UP000531251">
    <property type="component" value="Unassembled WGS sequence"/>
</dbReference>
<dbReference type="EMBL" id="JAATJB010000006">
    <property type="protein sequence ID" value="NJB98122.1"/>
    <property type="molecule type" value="Genomic_DNA"/>
</dbReference>
<proteinExistence type="predicted"/>
<evidence type="ECO:0000313" key="2">
    <source>
        <dbReference type="EMBL" id="NJB98122.1"/>
    </source>
</evidence>
<keyword evidence="3" id="KW-1185">Reference proteome</keyword>
<reference evidence="2 3" key="1">
    <citation type="submission" date="2020-03" db="EMBL/GenBank/DDBJ databases">
        <title>Genomic Encyclopedia of Type Strains, Phase IV (KMG-IV): sequencing the most valuable type-strain genomes for metagenomic binning, comparative biology and taxonomic classification.</title>
        <authorList>
            <person name="Goeker M."/>
        </authorList>
    </citation>
    <scope>NUCLEOTIDE SEQUENCE [LARGE SCALE GENOMIC DNA]</scope>
    <source>
        <strain evidence="2 3">DSM 7225</strain>
    </source>
</reference>
<gene>
    <name evidence="2" type="ORF">GGR89_002449</name>
</gene>
<accession>A0A7X5XZ93</accession>
<keyword evidence="1" id="KW-0732">Signal</keyword>
<sequence length="77" mass="7731">MRKLLLLPVAALALTGLSACGNQAKNEAAEANEAMAGDSNTMGEAVTDVNAAEDAAFANAESAYSNDTGPASNEITD</sequence>
<dbReference type="PROSITE" id="PS51257">
    <property type="entry name" value="PROKAR_LIPOPROTEIN"/>
    <property type="match status" value="1"/>
</dbReference>
<name>A0A7X5XZ93_9SPHN</name>
<feature type="signal peptide" evidence="1">
    <location>
        <begin position="1"/>
        <end position="24"/>
    </location>
</feature>
<feature type="chain" id="PRO_5030962927" evidence="1">
    <location>
        <begin position="25"/>
        <end position="77"/>
    </location>
</feature>
<organism evidence="2 3">
    <name type="scientific">Sphingomonas trueperi</name>
    <dbReference type="NCBI Taxonomy" id="53317"/>
    <lineage>
        <taxon>Bacteria</taxon>
        <taxon>Pseudomonadati</taxon>
        <taxon>Pseudomonadota</taxon>
        <taxon>Alphaproteobacteria</taxon>
        <taxon>Sphingomonadales</taxon>
        <taxon>Sphingomonadaceae</taxon>
        <taxon>Sphingomonas</taxon>
    </lineage>
</organism>
<comment type="caution">
    <text evidence="2">The sequence shown here is derived from an EMBL/GenBank/DDBJ whole genome shotgun (WGS) entry which is preliminary data.</text>
</comment>